<sequence length="244" mass="27282">MGIRLIFDSFADLIGRCEIATVRQAGAKEDYDEGAVVPVDDWQPLTREEADRFQASDATETGRLVELVRCELPLFGAGEHSRRDAAAELDPLDGRWPTELLGCVVNRGGLTTTTRDHSIDQRIGLHVDNFDRRPQAARHRSRRRLGLNLGPGPRYLLLGDRDIQEICQELYGVAAVENWPHTDDVRRYVAEGRPLRCLRIRLEQGDGYLAPTELLPHDGSTLGTDVPSTAAFWLGLEQPEPPRP</sequence>
<dbReference type="RefSeq" id="WP_113986114.1">
    <property type="nucleotide sequence ID" value="NZ_QMEY01000032.1"/>
</dbReference>
<evidence type="ECO:0000313" key="1">
    <source>
        <dbReference type="EMBL" id="RBQ14520.1"/>
    </source>
</evidence>
<comment type="caution">
    <text evidence="1">The sequence shown here is derived from an EMBL/GenBank/DDBJ whole genome shotgun (WGS) entry which is preliminary data.</text>
</comment>
<protein>
    <submittedName>
        <fullName evidence="1">Uncharacterized protein</fullName>
    </submittedName>
</protein>
<gene>
    <name evidence="1" type="ORF">DP939_40365</name>
</gene>
<organism evidence="1 2">
    <name type="scientific">Spongiactinospora rosea</name>
    <dbReference type="NCBI Taxonomy" id="2248750"/>
    <lineage>
        <taxon>Bacteria</taxon>
        <taxon>Bacillati</taxon>
        <taxon>Actinomycetota</taxon>
        <taxon>Actinomycetes</taxon>
        <taxon>Streptosporangiales</taxon>
        <taxon>Streptosporangiaceae</taxon>
        <taxon>Spongiactinospora</taxon>
    </lineage>
</organism>
<dbReference type="EMBL" id="QMEY01000032">
    <property type="protein sequence ID" value="RBQ14520.1"/>
    <property type="molecule type" value="Genomic_DNA"/>
</dbReference>
<proteinExistence type="predicted"/>
<accession>A0A366LLH6</accession>
<reference evidence="1 2" key="1">
    <citation type="submission" date="2018-06" db="EMBL/GenBank/DDBJ databases">
        <title>Sphaerisporangium craniellae sp. nov., isolated from a marine sponge in the South China Sea.</title>
        <authorList>
            <person name="Li L."/>
        </authorList>
    </citation>
    <scope>NUCLEOTIDE SEQUENCE [LARGE SCALE GENOMIC DNA]</scope>
    <source>
        <strain evidence="1 2">LHW63015</strain>
    </source>
</reference>
<dbReference type="OrthoDB" id="4312010at2"/>
<dbReference type="Proteomes" id="UP000253303">
    <property type="component" value="Unassembled WGS sequence"/>
</dbReference>
<name>A0A366LLH6_9ACTN</name>
<dbReference type="AlphaFoldDB" id="A0A366LLH6"/>
<keyword evidence="2" id="KW-1185">Reference proteome</keyword>
<evidence type="ECO:0000313" key="2">
    <source>
        <dbReference type="Proteomes" id="UP000253303"/>
    </source>
</evidence>